<keyword evidence="2" id="KW-1185">Reference proteome</keyword>
<name>M5U2N7_9BACT</name>
<evidence type="ECO:0000313" key="2">
    <source>
        <dbReference type="Proteomes" id="UP000011885"/>
    </source>
</evidence>
<dbReference type="AlphaFoldDB" id="M5U2N7"/>
<dbReference type="PATRIC" id="fig|1263870.3.peg.3198"/>
<proteinExistence type="predicted"/>
<accession>M5U2N7</accession>
<sequence>MKVTEMGVMVSDALRLGGSVGQDDTTRFFGISSRSYSNQLPGKIRSPANPIRSTRP</sequence>
<dbReference type="Proteomes" id="UP000011885">
    <property type="component" value="Unassembled WGS sequence"/>
</dbReference>
<dbReference type="EMBL" id="ANOH01000209">
    <property type="protein sequence ID" value="EMI55549.1"/>
    <property type="molecule type" value="Genomic_DNA"/>
</dbReference>
<reference evidence="1 2" key="1">
    <citation type="journal article" date="2013" name="Mar. Genomics">
        <title>Expression of sulfatases in Rhodopirellula baltica and the diversity of sulfatases in the genus Rhodopirellula.</title>
        <authorList>
            <person name="Wegner C.E."/>
            <person name="Richter-Heitmann T."/>
            <person name="Klindworth A."/>
            <person name="Klockow C."/>
            <person name="Richter M."/>
            <person name="Achstetter T."/>
            <person name="Glockner F.O."/>
            <person name="Harder J."/>
        </authorList>
    </citation>
    <scope>NUCLEOTIDE SEQUENCE [LARGE SCALE GENOMIC DNA]</scope>
    <source>
        <strain evidence="1 2">SM41</strain>
    </source>
</reference>
<comment type="caution">
    <text evidence="1">The sequence shown here is derived from an EMBL/GenBank/DDBJ whole genome shotgun (WGS) entry which is preliminary data.</text>
</comment>
<gene>
    <name evidence="1" type="ORF">RSSM_03009</name>
</gene>
<protein>
    <submittedName>
        <fullName evidence="1">Uncharacterized protein</fullName>
    </submittedName>
</protein>
<evidence type="ECO:0000313" key="1">
    <source>
        <dbReference type="EMBL" id="EMI55549.1"/>
    </source>
</evidence>
<organism evidence="1 2">
    <name type="scientific">Rhodopirellula sallentina SM41</name>
    <dbReference type="NCBI Taxonomy" id="1263870"/>
    <lineage>
        <taxon>Bacteria</taxon>
        <taxon>Pseudomonadati</taxon>
        <taxon>Planctomycetota</taxon>
        <taxon>Planctomycetia</taxon>
        <taxon>Pirellulales</taxon>
        <taxon>Pirellulaceae</taxon>
        <taxon>Rhodopirellula</taxon>
    </lineage>
</organism>